<evidence type="ECO:0000313" key="2">
    <source>
        <dbReference type="Proteomes" id="UP001162131"/>
    </source>
</evidence>
<protein>
    <recommendedName>
        <fullName evidence="3">Methyltransferase domain-containing protein</fullName>
    </recommendedName>
</protein>
<comment type="caution">
    <text evidence="1">The sequence shown here is derived from an EMBL/GenBank/DDBJ whole genome shotgun (WGS) entry which is preliminary data.</text>
</comment>
<keyword evidence="2" id="KW-1185">Reference proteome</keyword>
<name>A0AAU9JY00_9CILI</name>
<organism evidence="1 2">
    <name type="scientific">Blepharisma stoltei</name>
    <dbReference type="NCBI Taxonomy" id="1481888"/>
    <lineage>
        <taxon>Eukaryota</taxon>
        <taxon>Sar</taxon>
        <taxon>Alveolata</taxon>
        <taxon>Ciliophora</taxon>
        <taxon>Postciliodesmatophora</taxon>
        <taxon>Heterotrichea</taxon>
        <taxon>Heterotrichida</taxon>
        <taxon>Blepharismidae</taxon>
        <taxon>Blepharisma</taxon>
    </lineage>
</organism>
<dbReference type="SUPFAM" id="SSF53335">
    <property type="entry name" value="S-adenosyl-L-methionine-dependent methyltransferases"/>
    <property type="match status" value="1"/>
</dbReference>
<dbReference type="EMBL" id="CAJZBQ010000054">
    <property type="protein sequence ID" value="CAG9332568.1"/>
    <property type="molecule type" value="Genomic_DNA"/>
</dbReference>
<sequence length="281" mass="31589">MVSEGGFDANYYVVLKSDPLFYNCHEYTIIKSLSNDGSYSGTALDGMKILNLACGPATEIPHFLEKGASLVVGLDVDANMVNNAKYYLSSIGSDSSKYSIYKADCFSIDSISQALPLDIYSDYFDAVADFWLICNASSITQLESGFKATNKFLKIGGIYSFVTVNPKEIQEFSKFQELMSVDWYTNLKRLFYDGEIAKIEYAFMDMKTRQEKFVFNATVWTLDDVKNALERCGFELVGAKGYETNPNFDFSNKSQQSRELMTGEYTPGFCFKARKIANAEN</sequence>
<proteinExistence type="predicted"/>
<dbReference type="InterPro" id="IPR029063">
    <property type="entry name" value="SAM-dependent_MTases_sf"/>
</dbReference>
<accession>A0AAU9JY00</accession>
<evidence type="ECO:0008006" key="3">
    <source>
        <dbReference type="Google" id="ProtNLM"/>
    </source>
</evidence>
<reference evidence="1" key="1">
    <citation type="submission" date="2021-09" db="EMBL/GenBank/DDBJ databases">
        <authorList>
            <consortium name="AG Swart"/>
            <person name="Singh M."/>
            <person name="Singh A."/>
            <person name="Seah K."/>
            <person name="Emmerich C."/>
        </authorList>
    </citation>
    <scope>NUCLEOTIDE SEQUENCE</scope>
    <source>
        <strain evidence="1">ATCC30299</strain>
    </source>
</reference>
<gene>
    <name evidence="1" type="ORF">BSTOLATCC_MIC56012</name>
</gene>
<dbReference type="Proteomes" id="UP001162131">
    <property type="component" value="Unassembled WGS sequence"/>
</dbReference>
<evidence type="ECO:0000313" key="1">
    <source>
        <dbReference type="EMBL" id="CAG9332568.1"/>
    </source>
</evidence>
<dbReference type="Gene3D" id="3.40.50.150">
    <property type="entry name" value="Vaccinia Virus protein VP39"/>
    <property type="match status" value="1"/>
</dbReference>
<dbReference type="AlphaFoldDB" id="A0AAU9JY00"/>